<evidence type="ECO:0000313" key="2">
    <source>
        <dbReference type="Proteomes" id="UP000037822"/>
    </source>
</evidence>
<accession>A0A0N1N288</accession>
<reference evidence="1 2" key="1">
    <citation type="submission" date="2015-07" db="EMBL/GenBank/DDBJ databases">
        <title>Whole genome sequencing of Bosea vaviloviae isolated from cave pool.</title>
        <authorList>
            <person name="Tan N.E.H."/>
            <person name="Lee Y.P."/>
            <person name="Gan H.M."/>
            <person name="Barton H."/>
            <person name="Savka M.A."/>
        </authorList>
    </citation>
    <scope>NUCLEOTIDE SEQUENCE [LARGE SCALE GENOMIC DNA]</scope>
    <source>
        <strain evidence="1 2">SD260</strain>
    </source>
</reference>
<dbReference type="Proteomes" id="UP000037822">
    <property type="component" value="Unassembled WGS sequence"/>
</dbReference>
<protein>
    <recommendedName>
        <fullName evidence="3">DUF2867 domain-containing protein</fullName>
    </recommendedName>
</protein>
<evidence type="ECO:0000313" key="1">
    <source>
        <dbReference type="EMBL" id="KPH81402.1"/>
    </source>
</evidence>
<dbReference type="OrthoDB" id="7058586at2"/>
<dbReference type="PATRIC" id="fig|1526658.3.peg.2766"/>
<sequence>MTKAYAVPVPSDSVLAPLYVGADLLDAYAIQLPVGSNNDLEVLARAGFERQAWWIRALTRVRDVVMATVGVKSSRAVGAAAAARGPVIGFFPLLSKTARELVLGEDDRHLDFRLAILLRPGAAGGRELVVVTVVHCHNWLGRTYIAVIAPLHRVIAPASLEQAARAK</sequence>
<dbReference type="EMBL" id="LGSZ01000029">
    <property type="protein sequence ID" value="KPH81402.1"/>
    <property type="molecule type" value="Genomic_DNA"/>
</dbReference>
<dbReference type="InterPro" id="IPR021295">
    <property type="entry name" value="DUF2867"/>
</dbReference>
<evidence type="ECO:0008006" key="3">
    <source>
        <dbReference type="Google" id="ProtNLM"/>
    </source>
</evidence>
<keyword evidence="2" id="KW-1185">Reference proteome</keyword>
<name>A0A0N1N288_9HYPH</name>
<dbReference type="AlphaFoldDB" id="A0A0N1N288"/>
<organism evidence="1 2">
    <name type="scientific">Bosea vaviloviae</name>
    <dbReference type="NCBI Taxonomy" id="1526658"/>
    <lineage>
        <taxon>Bacteria</taxon>
        <taxon>Pseudomonadati</taxon>
        <taxon>Pseudomonadota</taxon>
        <taxon>Alphaproteobacteria</taxon>
        <taxon>Hyphomicrobiales</taxon>
        <taxon>Boseaceae</taxon>
        <taxon>Bosea</taxon>
    </lineage>
</organism>
<dbReference type="Pfam" id="PF11066">
    <property type="entry name" value="DUF2867"/>
    <property type="match status" value="1"/>
</dbReference>
<dbReference type="RefSeq" id="WP_054208669.1">
    <property type="nucleotide sequence ID" value="NZ_LGSZ01000029.1"/>
</dbReference>
<comment type="caution">
    <text evidence="1">The sequence shown here is derived from an EMBL/GenBank/DDBJ whole genome shotgun (WGS) entry which is preliminary data.</text>
</comment>
<gene>
    <name evidence="1" type="ORF">AE618_08710</name>
</gene>
<proteinExistence type="predicted"/>